<dbReference type="EMBL" id="MTSL01000194">
    <property type="protein sequence ID" value="PJF17027.1"/>
    <property type="molecule type" value="Genomic_DNA"/>
</dbReference>
<dbReference type="OrthoDB" id="199574at2759"/>
<dbReference type="Gene3D" id="1.25.40.990">
    <property type="match status" value="1"/>
</dbReference>
<reference evidence="2 3" key="1">
    <citation type="submission" date="2016-10" db="EMBL/GenBank/DDBJ databases">
        <title>The genome of Paramicrosporidium saccamoebae is the missing link in understanding Cryptomycota and Microsporidia evolution.</title>
        <authorList>
            <person name="Quandt C.A."/>
            <person name="Beaudet D."/>
            <person name="Corsaro D."/>
            <person name="Michel R."/>
            <person name="Corradi N."/>
            <person name="James T."/>
        </authorList>
    </citation>
    <scope>NUCLEOTIDE SEQUENCE [LARGE SCALE GENOMIC DNA]</scope>
    <source>
        <strain evidence="2 3">KSL3</strain>
    </source>
</reference>
<dbReference type="PANTHER" id="PTHR12436:SF4">
    <property type="entry name" value="LEUKOCYTE RECEPTOR CLUSTER MEMBER 8"/>
    <property type="match status" value="1"/>
</dbReference>
<dbReference type="InterPro" id="IPR005062">
    <property type="entry name" value="SAC3/GANP/THP3_conserved"/>
</dbReference>
<evidence type="ECO:0000313" key="2">
    <source>
        <dbReference type="EMBL" id="PJF17027.1"/>
    </source>
</evidence>
<evidence type="ECO:0000313" key="3">
    <source>
        <dbReference type="Proteomes" id="UP000240830"/>
    </source>
</evidence>
<dbReference type="STRING" id="1246581.A0A2H9TGY0"/>
<dbReference type="PROSITE" id="PS50250">
    <property type="entry name" value="PCI"/>
    <property type="match status" value="1"/>
</dbReference>
<dbReference type="GO" id="GO:0005634">
    <property type="term" value="C:nucleus"/>
    <property type="evidence" value="ECO:0007669"/>
    <property type="project" value="TreeGrafter"/>
</dbReference>
<keyword evidence="3" id="KW-1185">Reference proteome</keyword>
<feature type="domain" description="PCI" evidence="1">
    <location>
        <begin position="227"/>
        <end position="389"/>
    </location>
</feature>
<accession>A0A2H9TGY0</accession>
<dbReference type="Proteomes" id="UP000240830">
    <property type="component" value="Unassembled WGS sequence"/>
</dbReference>
<evidence type="ECO:0000259" key="1">
    <source>
        <dbReference type="PROSITE" id="PS50250"/>
    </source>
</evidence>
<comment type="caution">
    <text evidence="2">The sequence shown here is derived from an EMBL/GenBank/DDBJ whole genome shotgun (WGS) entry which is preliminary data.</text>
</comment>
<sequence length="389" mass="43396">MTHPYTPQPTMPPPLTNAAVPPWKVSATTAPPISSGIKFNVAPKKTPIPVTPAAKAMQTPVGAGNAVRPGSKGQWPPTLRAYVDRCFSGCRNDSDRDRTEKALRVRIQEAIKMGNLYSYDWASEPLLSVAVAMPPGETQKEQRAKRFQSSVDDAAIRTIELQAKKTRKSALIAMAEEGIDWDEFTIIGTSHNLEKPYLRLTSVQRIRNEFTVQVYEIHARIALEKGDLGEYNQCQTQLKLLYETDIGGNACEFLAYRILYLLHTRNRQEMSSLLAQLVDEQKTHSAVKHALAARTALALSNYVVFFRLYRDAPNMGGYLMDYYVKRERLAALSTICRAYRPSVEVSYLADVLAFESVAECISFLVDCNATLLEHNALLDTKASQGSFTL</sequence>
<proteinExistence type="predicted"/>
<dbReference type="Pfam" id="PF03399">
    <property type="entry name" value="SAC3_GANP"/>
    <property type="match status" value="1"/>
</dbReference>
<dbReference type="AlphaFoldDB" id="A0A2H9TGY0"/>
<name>A0A2H9TGY0_9FUNG</name>
<organism evidence="2 3">
    <name type="scientific">Paramicrosporidium saccamoebae</name>
    <dbReference type="NCBI Taxonomy" id="1246581"/>
    <lineage>
        <taxon>Eukaryota</taxon>
        <taxon>Fungi</taxon>
        <taxon>Fungi incertae sedis</taxon>
        <taxon>Cryptomycota</taxon>
        <taxon>Cryptomycota incertae sedis</taxon>
        <taxon>Paramicrosporidium</taxon>
    </lineage>
</organism>
<protein>
    <submittedName>
        <fullName evidence="2">SAC3/GANP/Nin1/mts3/eIF-3 p25 domain-containing protein</fullName>
    </submittedName>
</protein>
<gene>
    <name evidence="2" type="ORF">PSACC_03162</name>
</gene>
<dbReference type="InterPro" id="IPR045107">
    <property type="entry name" value="SAC3/GANP/THP3"/>
</dbReference>
<dbReference type="PANTHER" id="PTHR12436">
    <property type="entry name" value="80 KDA MCM3-ASSOCIATED PROTEIN"/>
    <property type="match status" value="1"/>
</dbReference>
<dbReference type="InterPro" id="IPR000717">
    <property type="entry name" value="PCI_dom"/>
</dbReference>